<dbReference type="GO" id="GO:0004930">
    <property type="term" value="F:G protein-coupled receptor activity"/>
    <property type="evidence" value="ECO:0007669"/>
    <property type="project" value="InterPro"/>
</dbReference>
<dbReference type="PhylomeDB" id="B3SFT5"/>
<dbReference type="STRING" id="10228.B3SFT5"/>
<sequence>MTKAGLSLSLFGLIVTFSIFAFIKQLRGIRSFVHANLSAALIAAIFLFLFGADAIANPLLCRIIAIALHFLYLAVFFWMLVEGIITYMSSANYRHQKKHYYLYLAIGWLIPVFIVGLSVIMKMEDYGSQDSYV</sequence>
<proteinExistence type="predicted"/>
<dbReference type="EMBL" id="DS986643">
    <property type="protein sequence ID" value="EDV18410.1"/>
    <property type="molecule type" value="Genomic_DNA"/>
</dbReference>
<dbReference type="RefSeq" id="XP_002119104.1">
    <property type="nucleotide sequence ID" value="XM_002119068.1"/>
</dbReference>
<feature type="domain" description="G-protein coupled receptors family 2 profile 2" evidence="6">
    <location>
        <begin position="1"/>
        <end position="133"/>
    </location>
</feature>
<protein>
    <recommendedName>
        <fullName evidence="6">G-protein coupled receptors family 2 profile 2 domain-containing protein</fullName>
    </recommendedName>
</protein>
<evidence type="ECO:0000313" key="8">
    <source>
        <dbReference type="Proteomes" id="UP000009022"/>
    </source>
</evidence>
<dbReference type="OrthoDB" id="1100386at2759"/>
<evidence type="ECO:0000313" key="7">
    <source>
        <dbReference type="EMBL" id="EDV18410.1"/>
    </source>
</evidence>
<dbReference type="AlphaFoldDB" id="B3SFT5"/>
<evidence type="ECO:0000256" key="1">
    <source>
        <dbReference type="ARBA" id="ARBA00004141"/>
    </source>
</evidence>
<evidence type="ECO:0000256" key="4">
    <source>
        <dbReference type="ARBA" id="ARBA00023136"/>
    </source>
</evidence>
<dbReference type="PANTHER" id="PTHR12011">
    <property type="entry name" value="ADHESION G-PROTEIN COUPLED RECEPTOR"/>
    <property type="match status" value="1"/>
</dbReference>
<feature type="transmembrane region" description="Helical" evidence="5">
    <location>
        <begin position="6"/>
        <end position="23"/>
    </location>
</feature>
<dbReference type="CTD" id="6760318"/>
<dbReference type="GO" id="GO:0007166">
    <property type="term" value="P:cell surface receptor signaling pathway"/>
    <property type="evidence" value="ECO:0007669"/>
    <property type="project" value="InterPro"/>
</dbReference>
<dbReference type="InterPro" id="IPR017981">
    <property type="entry name" value="GPCR_2-like_7TM"/>
</dbReference>
<evidence type="ECO:0000256" key="3">
    <source>
        <dbReference type="ARBA" id="ARBA00022989"/>
    </source>
</evidence>
<dbReference type="GeneID" id="6760318"/>
<dbReference type="GO" id="GO:0016020">
    <property type="term" value="C:membrane"/>
    <property type="evidence" value="ECO:0007669"/>
    <property type="project" value="UniProtKB-SubCell"/>
</dbReference>
<evidence type="ECO:0000259" key="6">
    <source>
        <dbReference type="PROSITE" id="PS50261"/>
    </source>
</evidence>
<dbReference type="PROSITE" id="PS50261">
    <property type="entry name" value="G_PROTEIN_RECEP_F2_4"/>
    <property type="match status" value="1"/>
</dbReference>
<dbReference type="PRINTS" id="PR00249">
    <property type="entry name" value="GPCRSECRETIN"/>
</dbReference>
<accession>B3SFT5</accession>
<keyword evidence="3 5" id="KW-1133">Transmembrane helix</keyword>
<dbReference type="Gene3D" id="1.20.1070.10">
    <property type="entry name" value="Rhodopsin 7-helix transmembrane proteins"/>
    <property type="match status" value="1"/>
</dbReference>
<keyword evidence="8" id="KW-1185">Reference proteome</keyword>
<dbReference type="InParanoid" id="B3SFT5"/>
<keyword evidence="2 5" id="KW-0812">Transmembrane</keyword>
<dbReference type="PANTHER" id="PTHR12011:SF347">
    <property type="entry name" value="FI21270P1-RELATED"/>
    <property type="match status" value="1"/>
</dbReference>
<dbReference type="Pfam" id="PF00002">
    <property type="entry name" value="7tm_2"/>
    <property type="match status" value="1"/>
</dbReference>
<organism evidence="7 8">
    <name type="scientific">Trichoplax adhaerens</name>
    <name type="common">Trichoplax reptans</name>
    <dbReference type="NCBI Taxonomy" id="10228"/>
    <lineage>
        <taxon>Eukaryota</taxon>
        <taxon>Metazoa</taxon>
        <taxon>Placozoa</taxon>
        <taxon>Uniplacotomia</taxon>
        <taxon>Trichoplacea</taxon>
        <taxon>Trichoplacidae</taxon>
        <taxon>Trichoplax</taxon>
    </lineage>
</organism>
<gene>
    <name evidence="7" type="ORF">TRIADDRAFT_63067</name>
</gene>
<feature type="transmembrane region" description="Helical" evidence="5">
    <location>
        <begin position="100"/>
        <end position="121"/>
    </location>
</feature>
<dbReference type="OMA" id="IMKMEDY"/>
<feature type="transmembrane region" description="Helical" evidence="5">
    <location>
        <begin position="62"/>
        <end position="88"/>
    </location>
</feature>
<dbReference type="Proteomes" id="UP000009022">
    <property type="component" value="Unassembled WGS sequence"/>
</dbReference>
<comment type="subcellular location">
    <subcellularLocation>
        <location evidence="1">Membrane</location>
        <topology evidence="1">Multi-pass membrane protein</topology>
    </subcellularLocation>
</comment>
<keyword evidence="4 5" id="KW-0472">Membrane</keyword>
<dbReference type="InterPro" id="IPR000832">
    <property type="entry name" value="GPCR_2_secretin-like"/>
</dbReference>
<evidence type="ECO:0000256" key="5">
    <source>
        <dbReference type="SAM" id="Phobius"/>
    </source>
</evidence>
<reference evidence="7 8" key="1">
    <citation type="journal article" date="2008" name="Nature">
        <title>The Trichoplax genome and the nature of placozoans.</title>
        <authorList>
            <person name="Srivastava M."/>
            <person name="Begovic E."/>
            <person name="Chapman J."/>
            <person name="Putnam N.H."/>
            <person name="Hellsten U."/>
            <person name="Kawashima T."/>
            <person name="Kuo A."/>
            <person name="Mitros T."/>
            <person name="Salamov A."/>
            <person name="Carpenter M.L."/>
            <person name="Signorovitch A.Y."/>
            <person name="Moreno M.A."/>
            <person name="Kamm K."/>
            <person name="Grimwood J."/>
            <person name="Schmutz J."/>
            <person name="Shapiro H."/>
            <person name="Grigoriev I.V."/>
            <person name="Buss L.W."/>
            <person name="Schierwater B."/>
            <person name="Dellaporta S.L."/>
            <person name="Rokhsar D.S."/>
        </authorList>
    </citation>
    <scope>NUCLEOTIDE SEQUENCE [LARGE SCALE GENOMIC DNA]</scope>
    <source>
        <strain evidence="7 8">Grell-BS-1999</strain>
    </source>
</reference>
<evidence type="ECO:0000256" key="2">
    <source>
        <dbReference type="ARBA" id="ARBA00022692"/>
    </source>
</evidence>
<dbReference type="HOGENOM" id="CLU_1909339_0_0_1"/>
<dbReference type="eggNOG" id="KOG4289">
    <property type="taxonomic scope" value="Eukaryota"/>
</dbReference>
<feature type="transmembrane region" description="Helical" evidence="5">
    <location>
        <begin position="35"/>
        <end position="56"/>
    </location>
</feature>
<dbReference type="KEGG" id="tad:TRIADDRAFT_63067"/>
<name>B3SFT5_TRIAD</name>